<gene>
    <name evidence="1" type="ORF">CFK38_16855</name>
</gene>
<protein>
    <submittedName>
        <fullName evidence="1">Uncharacterized protein</fullName>
    </submittedName>
</protein>
<accession>A0A291GSA4</accession>
<dbReference type="RefSeq" id="WP_096804108.1">
    <property type="nucleotide sequence ID" value="NZ_CP023563.1"/>
</dbReference>
<keyword evidence="2" id="KW-1185">Reference proteome</keyword>
<evidence type="ECO:0000313" key="1">
    <source>
        <dbReference type="EMBL" id="ATG53000.1"/>
    </source>
</evidence>
<reference evidence="2" key="1">
    <citation type="submission" date="2017-09" db="EMBL/GenBank/DDBJ databases">
        <title>Brachybacterium sp. VM2412.</title>
        <authorList>
            <person name="Tak E.J."/>
            <person name="Bae J.-W."/>
        </authorList>
    </citation>
    <scope>NUCLEOTIDE SEQUENCE [LARGE SCALE GENOMIC DNA]</scope>
    <source>
        <strain evidence="2">VM2412</strain>
    </source>
</reference>
<sequence length="249" mass="27306">MRAGEHLPDDQAELVLSTQVEEWIAENVDHSQWDEVLDDIVDLFTRPWGKHPLSNRSATDQLAGLNTTATLRGEYRLVFRSSISPDGTGLLEIIAIGPRSENRIYDAVNALIASGTLDEDVVQSIWDMLELYELTAQKHGLELWDYRPEPPPDGLMKSAVAIGALTQEIAEVLSIDELNAAIANAWDPDTGQLDPPRALAAALERVAGSPDPERLIALREEPRCGAAMPRAKAPCIRRRGHAGAHRATL</sequence>
<name>A0A291GSA4_9MICO</name>
<dbReference type="KEGG" id="brz:CFK38_16855"/>
<evidence type="ECO:0000313" key="2">
    <source>
        <dbReference type="Proteomes" id="UP000218165"/>
    </source>
</evidence>
<dbReference type="EMBL" id="CP023563">
    <property type="protein sequence ID" value="ATG53000.1"/>
    <property type="molecule type" value="Genomic_DNA"/>
</dbReference>
<dbReference type="Proteomes" id="UP000218165">
    <property type="component" value="Chromosome"/>
</dbReference>
<dbReference type="OrthoDB" id="5075751at2"/>
<organism evidence="1 2">
    <name type="scientific">Brachybacterium vulturis</name>
    <dbReference type="NCBI Taxonomy" id="2017484"/>
    <lineage>
        <taxon>Bacteria</taxon>
        <taxon>Bacillati</taxon>
        <taxon>Actinomycetota</taxon>
        <taxon>Actinomycetes</taxon>
        <taxon>Micrococcales</taxon>
        <taxon>Dermabacteraceae</taxon>
        <taxon>Brachybacterium</taxon>
    </lineage>
</organism>
<dbReference type="AlphaFoldDB" id="A0A291GSA4"/>
<proteinExistence type="predicted"/>